<keyword evidence="2" id="KW-1185">Reference proteome</keyword>
<gene>
    <name evidence="1" type="ORF">JOC28_001625</name>
</gene>
<sequence length="165" mass="19594">MGKQYFLVGSSFGIEDQFDRFIRDGIWELDWHGQEEVAQYQKMLSYYDQMTEGDCIVIKSSYTKSKNLPFSNPLTVKVSTMNLKMKGTILENCQDGHRIRVAWEQDWQEKEWYFYTNRASIWRLNPKTNPQKVSALIDYIETGKDQDYDWFKKQSPAFQKKANQS</sequence>
<organism evidence="1 2">
    <name type="scientific">Streptococcus loxodontisalivarius</name>
    <dbReference type="NCBI Taxonomy" id="1349415"/>
    <lineage>
        <taxon>Bacteria</taxon>
        <taxon>Bacillati</taxon>
        <taxon>Bacillota</taxon>
        <taxon>Bacilli</taxon>
        <taxon>Lactobacillales</taxon>
        <taxon>Streptococcaceae</taxon>
        <taxon>Streptococcus</taxon>
    </lineage>
</organism>
<reference evidence="1 2" key="1">
    <citation type="submission" date="2021-01" db="EMBL/GenBank/DDBJ databases">
        <title>Genomic Encyclopedia of Type Strains, Phase IV (KMG-IV): sequencing the most valuable type-strain genomes for metagenomic binning, comparative biology and taxonomic classification.</title>
        <authorList>
            <person name="Goeker M."/>
        </authorList>
    </citation>
    <scope>NUCLEOTIDE SEQUENCE [LARGE SCALE GENOMIC DNA]</scope>
    <source>
        <strain evidence="1 2">DSM 27382</strain>
    </source>
</reference>
<protein>
    <submittedName>
        <fullName evidence="1">Uncharacterized protein</fullName>
    </submittedName>
</protein>
<proteinExistence type="predicted"/>
<accession>A0ABS2PTE8</accession>
<dbReference type="RefSeq" id="WP_205010183.1">
    <property type="nucleotide sequence ID" value="NZ_JAFBEH010000037.1"/>
</dbReference>
<dbReference type="EMBL" id="JAFBEH010000037">
    <property type="protein sequence ID" value="MBM7643323.1"/>
    <property type="molecule type" value="Genomic_DNA"/>
</dbReference>
<evidence type="ECO:0000313" key="2">
    <source>
        <dbReference type="Proteomes" id="UP000697472"/>
    </source>
</evidence>
<comment type="caution">
    <text evidence="1">The sequence shown here is derived from an EMBL/GenBank/DDBJ whole genome shotgun (WGS) entry which is preliminary data.</text>
</comment>
<dbReference type="Proteomes" id="UP000697472">
    <property type="component" value="Unassembled WGS sequence"/>
</dbReference>
<name>A0ABS2PTE8_9STRE</name>
<evidence type="ECO:0000313" key="1">
    <source>
        <dbReference type="EMBL" id="MBM7643323.1"/>
    </source>
</evidence>